<dbReference type="GO" id="GO:0003723">
    <property type="term" value="F:RNA binding"/>
    <property type="evidence" value="ECO:0007669"/>
    <property type="project" value="InterPro"/>
</dbReference>
<dbReference type="CDD" id="cd18094">
    <property type="entry name" value="SpoU-like_TrmL"/>
    <property type="match status" value="1"/>
</dbReference>
<evidence type="ECO:0000313" key="9">
    <source>
        <dbReference type="EMBL" id="QNH54039.1"/>
    </source>
</evidence>
<evidence type="ECO:0000256" key="5">
    <source>
        <dbReference type="ARBA" id="ARBA00022694"/>
    </source>
</evidence>
<dbReference type="InterPro" id="IPR029028">
    <property type="entry name" value="Alpha/beta_knot_MTases"/>
</dbReference>
<dbReference type="FunFam" id="3.40.1280.10:FF:000002">
    <property type="entry name" value="Peptidylprolyl isomerase"/>
    <property type="match status" value="1"/>
</dbReference>
<keyword evidence="5 6" id="KW-0819">tRNA processing</keyword>
<dbReference type="GO" id="GO:0042802">
    <property type="term" value="F:identical protein binding"/>
    <property type="evidence" value="ECO:0007669"/>
    <property type="project" value="UniProtKB-ARBA"/>
</dbReference>
<evidence type="ECO:0000256" key="7">
    <source>
        <dbReference type="PIRSR" id="PIRSR029256-1"/>
    </source>
</evidence>
<evidence type="ECO:0000256" key="1">
    <source>
        <dbReference type="ARBA" id="ARBA00022490"/>
    </source>
</evidence>
<feature type="binding site" evidence="6 7">
    <location>
        <position position="128"/>
    </location>
    <ligand>
        <name>S-adenosyl-L-methionine</name>
        <dbReference type="ChEBI" id="CHEBI:59789"/>
    </ligand>
</feature>
<gene>
    <name evidence="9" type="ORF">H1B31_09275</name>
</gene>
<comment type="function">
    <text evidence="6">Could methylate the ribose at the nucleotide 34 wobble position in tRNA.</text>
</comment>
<protein>
    <recommendedName>
        <fullName evidence="6">Putative tRNA (cytidine(34)-2'-O)-methyltransferase</fullName>
        <ecNumber evidence="6">2.1.1.207</ecNumber>
    </recommendedName>
    <alternativeName>
        <fullName evidence="6">tRNA (cytidine/uridine-2'-O-)-methyltransferase</fullName>
    </alternativeName>
</protein>
<keyword evidence="2 6" id="KW-0489">Methyltransferase</keyword>
<sequence length="163" mass="17961">MHIVLVEPEIPGNTGNIARLCAGTGMELHLVRPLGFSTDDRHLKRAGLDYWHLVKVHYHDSFADVQRQYEGHPFYFCTTKSAHIYSDIRYTSDALLVFGKETAGLPESLLAANEEHTIRIPMHAGARSLNLSNAVAVVAYEALRQNSFAELCLAGTGCNGGDH</sequence>
<dbReference type="EC" id="2.1.1.207" evidence="6"/>
<dbReference type="KEGG" id="stim:H1B31_09275"/>
<keyword evidence="4 6" id="KW-0949">S-adenosyl-L-methionine</keyword>
<dbReference type="PANTHER" id="PTHR42971">
    <property type="entry name" value="TRNA (CYTIDINE(34)-2'-O)-METHYLTRANSFERASE"/>
    <property type="match status" value="1"/>
</dbReference>
<organism evidence="9 10">
    <name type="scientific">Selenomonas timonae</name>
    <dbReference type="NCBI Taxonomy" id="2754044"/>
    <lineage>
        <taxon>Bacteria</taxon>
        <taxon>Bacillati</taxon>
        <taxon>Bacillota</taxon>
        <taxon>Negativicutes</taxon>
        <taxon>Selenomonadales</taxon>
        <taxon>Selenomonadaceae</taxon>
        <taxon>Selenomonas</taxon>
    </lineage>
</organism>
<evidence type="ECO:0000259" key="8">
    <source>
        <dbReference type="Pfam" id="PF00588"/>
    </source>
</evidence>
<evidence type="ECO:0000256" key="4">
    <source>
        <dbReference type="ARBA" id="ARBA00022691"/>
    </source>
</evidence>
<feature type="binding site" evidence="6 7">
    <location>
        <position position="120"/>
    </location>
    <ligand>
        <name>S-adenosyl-L-methionine</name>
        <dbReference type="ChEBI" id="CHEBI:59789"/>
    </ligand>
</feature>
<dbReference type="SUPFAM" id="SSF75217">
    <property type="entry name" value="alpha/beta knot"/>
    <property type="match status" value="1"/>
</dbReference>
<dbReference type="Proteomes" id="UP000515480">
    <property type="component" value="Chromosome"/>
</dbReference>
<name>A0A7G7VIU6_9FIRM</name>
<dbReference type="InterPro" id="IPR029026">
    <property type="entry name" value="tRNA_m1G_MTases_N"/>
</dbReference>
<evidence type="ECO:0000256" key="6">
    <source>
        <dbReference type="HAMAP-Rule" id="MF_01885"/>
    </source>
</evidence>
<comment type="catalytic activity">
    <reaction evidence="6">
        <text>5-carboxymethylaminomethyluridine(34) in tRNA(Leu) + S-adenosyl-L-methionine = 5-carboxymethylaminomethyl-2'-O-methyluridine(34) in tRNA(Leu) + S-adenosyl-L-homocysteine + H(+)</text>
        <dbReference type="Rhea" id="RHEA:43088"/>
        <dbReference type="Rhea" id="RHEA-COMP:10333"/>
        <dbReference type="Rhea" id="RHEA-COMP:10334"/>
        <dbReference type="ChEBI" id="CHEBI:15378"/>
        <dbReference type="ChEBI" id="CHEBI:57856"/>
        <dbReference type="ChEBI" id="CHEBI:59789"/>
        <dbReference type="ChEBI" id="CHEBI:74508"/>
        <dbReference type="ChEBI" id="CHEBI:74511"/>
        <dbReference type="EC" id="2.1.1.207"/>
    </reaction>
</comment>
<comment type="caution">
    <text evidence="6">Lacks conserved residue(s) required for the propagation of feature annotation.</text>
</comment>
<dbReference type="EMBL" id="CP060204">
    <property type="protein sequence ID" value="QNH54039.1"/>
    <property type="molecule type" value="Genomic_DNA"/>
</dbReference>
<feature type="domain" description="tRNA/rRNA methyltransferase SpoU type" evidence="8">
    <location>
        <begin position="1"/>
        <end position="140"/>
    </location>
</feature>
<comment type="catalytic activity">
    <reaction evidence="6">
        <text>cytidine(34) in tRNA + S-adenosyl-L-methionine = 2'-O-methylcytidine(34) in tRNA + S-adenosyl-L-homocysteine + H(+)</text>
        <dbReference type="Rhea" id="RHEA:43084"/>
        <dbReference type="Rhea" id="RHEA-COMP:10331"/>
        <dbReference type="Rhea" id="RHEA-COMP:10332"/>
        <dbReference type="ChEBI" id="CHEBI:15378"/>
        <dbReference type="ChEBI" id="CHEBI:57856"/>
        <dbReference type="ChEBI" id="CHEBI:59789"/>
        <dbReference type="ChEBI" id="CHEBI:74495"/>
        <dbReference type="ChEBI" id="CHEBI:82748"/>
        <dbReference type="EC" id="2.1.1.207"/>
    </reaction>
</comment>
<comment type="similarity">
    <text evidence="6">Belongs to the class IV-like SAM-binding methyltransferase superfamily. RNA methyltransferase TrmH family. TrmL subfamily.</text>
</comment>
<dbReference type="AlphaFoldDB" id="A0A7G7VIU6"/>
<comment type="subcellular location">
    <subcellularLocation>
        <location evidence="6">Cytoplasm</location>
    </subcellularLocation>
</comment>
<keyword evidence="3 6" id="KW-0808">Transferase</keyword>
<dbReference type="PANTHER" id="PTHR42971:SF1">
    <property type="entry name" value="TRNA (CYTIDINE(34)-2'-O)-METHYLTRANSFERASE"/>
    <property type="match status" value="1"/>
</dbReference>
<dbReference type="RefSeq" id="WP_185980108.1">
    <property type="nucleotide sequence ID" value="NZ_CP060204.1"/>
</dbReference>
<dbReference type="PIRSF" id="PIRSF029256">
    <property type="entry name" value="SpoU_TrmH_prd"/>
    <property type="match status" value="1"/>
</dbReference>
<dbReference type="GO" id="GO:0005737">
    <property type="term" value="C:cytoplasm"/>
    <property type="evidence" value="ECO:0007669"/>
    <property type="project" value="UniProtKB-SubCell"/>
</dbReference>
<evidence type="ECO:0000256" key="2">
    <source>
        <dbReference type="ARBA" id="ARBA00022603"/>
    </source>
</evidence>
<dbReference type="GO" id="GO:0002130">
    <property type="term" value="P:wobble position ribose methylation"/>
    <property type="evidence" value="ECO:0007669"/>
    <property type="project" value="TreeGrafter"/>
</dbReference>
<evidence type="ECO:0000256" key="3">
    <source>
        <dbReference type="ARBA" id="ARBA00022679"/>
    </source>
</evidence>
<dbReference type="Gene3D" id="3.40.1280.10">
    <property type="match status" value="1"/>
</dbReference>
<dbReference type="Pfam" id="PF00588">
    <property type="entry name" value="SpoU_methylase"/>
    <property type="match status" value="1"/>
</dbReference>
<dbReference type="HAMAP" id="MF_01885">
    <property type="entry name" value="tRNA_methyltr_TrmL"/>
    <property type="match status" value="1"/>
</dbReference>
<dbReference type="InterPro" id="IPR016914">
    <property type="entry name" value="TrmL"/>
</dbReference>
<keyword evidence="10" id="KW-1185">Reference proteome</keyword>
<proteinExistence type="inferred from homology"/>
<evidence type="ECO:0000313" key="10">
    <source>
        <dbReference type="Proteomes" id="UP000515480"/>
    </source>
</evidence>
<reference evidence="9 10" key="1">
    <citation type="submission" date="2020-07" db="EMBL/GenBank/DDBJ databases">
        <title>Complete genome and description of Selenomonas timonensis sp. nov., a new bacterium isolated from a gingivitis subject.</title>
        <authorList>
            <person name="Antezack A."/>
        </authorList>
    </citation>
    <scope>NUCLEOTIDE SEQUENCE [LARGE SCALE GENOMIC DNA]</scope>
    <source>
        <strain evidence="9 10">Marseille-Q3039</strain>
    </source>
</reference>
<dbReference type="InterPro" id="IPR001537">
    <property type="entry name" value="SpoU_MeTrfase"/>
</dbReference>
<dbReference type="GO" id="GO:0008175">
    <property type="term" value="F:tRNA methyltransferase activity"/>
    <property type="evidence" value="ECO:0007669"/>
    <property type="project" value="UniProtKB-UniRule"/>
</dbReference>
<feature type="binding site" evidence="6 7">
    <location>
        <position position="99"/>
    </location>
    <ligand>
        <name>S-adenosyl-L-methionine</name>
        <dbReference type="ChEBI" id="CHEBI:59789"/>
    </ligand>
</feature>
<dbReference type="GO" id="GO:0008757">
    <property type="term" value="F:S-adenosylmethionine-dependent methyltransferase activity"/>
    <property type="evidence" value="ECO:0007669"/>
    <property type="project" value="UniProtKB-UniRule"/>
</dbReference>
<accession>A0A7G7VIU6</accession>
<keyword evidence="1 6" id="KW-0963">Cytoplasm</keyword>